<evidence type="ECO:0000259" key="10">
    <source>
        <dbReference type="PROSITE" id="PS50052"/>
    </source>
</evidence>
<comment type="function">
    <text evidence="9">Essential for recycling GMP and indirectly, cGMP.</text>
</comment>
<comment type="caution">
    <text evidence="12">The sequence shown here is derived from an EMBL/GenBank/DDBJ whole genome shotgun (WGS) entry which is preliminary data.</text>
</comment>
<dbReference type="GO" id="GO:0004385">
    <property type="term" value="F:GMP kinase activity"/>
    <property type="evidence" value="ECO:0007669"/>
    <property type="project" value="UniProtKB-UniRule"/>
</dbReference>
<dbReference type="InterPro" id="IPR027417">
    <property type="entry name" value="P-loop_NTPase"/>
</dbReference>
<evidence type="ECO:0000313" key="12">
    <source>
        <dbReference type="EMBL" id="PZR78502.1"/>
    </source>
</evidence>
<dbReference type="GO" id="GO:0005524">
    <property type="term" value="F:ATP binding"/>
    <property type="evidence" value="ECO:0007669"/>
    <property type="project" value="UniProtKB-UniRule"/>
</dbReference>
<protein>
    <recommendedName>
        <fullName evidence="3 9">Guanylate kinase</fullName>
        <ecNumber evidence="2 9">2.7.4.8</ecNumber>
    </recommendedName>
    <alternativeName>
        <fullName evidence="8 9">GMP kinase</fullName>
    </alternativeName>
</protein>
<keyword evidence="6 9" id="KW-0418">Kinase</keyword>
<keyword evidence="9" id="KW-0963">Cytoplasm</keyword>
<dbReference type="AlphaFoldDB" id="A0A2W5YZU9"/>
<name>A0A2W5YZU9_9BACT</name>
<keyword evidence="5 9" id="KW-0547">Nucleotide-binding</keyword>
<dbReference type="InterPro" id="IPR008145">
    <property type="entry name" value="GK/Ca_channel_bsu"/>
</dbReference>
<dbReference type="CDD" id="cd00071">
    <property type="entry name" value="GMPK"/>
    <property type="match status" value="1"/>
</dbReference>
<evidence type="ECO:0000313" key="11">
    <source>
        <dbReference type="EMBL" id="MBJ7596197.1"/>
    </source>
</evidence>
<evidence type="ECO:0000256" key="6">
    <source>
        <dbReference type="ARBA" id="ARBA00022777"/>
    </source>
</evidence>
<dbReference type="PANTHER" id="PTHR23117">
    <property type="entry name" value="GUANYLATE KINASE-RELATED"/>
    <property type="match status" value="1"/>
</dbReference>
<organism evidence="12 13">
    <name type="scientific">Candidatus Aeolococcus gillhamiae</name>
    <dbReference type="NCBI Taxonomy" id="3127015"/>
    <lineage>
        <taxon>Bacteria</taxon>
        <taxon>Bacillati</taxon>
        <taxon>Candidatus Dormiibacterota</taxon>
        <taxon>Candidatus Dormibacteria</taxon>
        <taxon>Candidatus Aeolococcales</taxon>
        <taxon>Candidatus Aeolococcaceae</taxon>
        <taxon>Candidatus Aeolococcus</taxon>
    </lineage>
</organism>
<evidence type="ECO:0000313" key="13">
    <source>
        <dbReference type="Proteomes" id="UP000248724"/>
    </source>
</evidence>
<proteinExistence type="inferred from homology"/>
<evidence type="ECO:0000313" key="14">
    <source>
        <dbReference type="Proteomes" id="UP000606991"/>
    </source>
</evidence>
<evidence type="ECO:0000256" key="5">
    <source>
        <dbReference type="ARBA" id="ARBA00022741"/>
    </source>
</evidence>
<evidence type="ECO:0000256" key="7">
    <source>
        <dbReference type="ARBA" id="ARBA00022840"/>
    </source>
</evidence>
<sequence length="198" mass="22343">MARAPRVTTQPGRLIVLSGPSGVGKDTVLHELRKLDASLRYSVSYTTREPRLGEEDGVAYSFIDEDIFRAMAERGEFLEWAEVHGNRYGTSEARVKAALERGEDIVLKIDVQGAAWIRPRVDGAVFIFLLPPSEEELRRRLVARDTEDEASLDLRFRNAVAELADGAAYDHRVVNDDVRRAAGEILDIVRRRRAERRA</sequence>
<evidence type="ECO:0000256" key="4">
    <source>
        <dbReference type="ARBA" id="ARBA00022679"/>
    </source>
</evidence>
<dbReference type="GO" id="GO:0005829">
    <property type="term" value="C:cytosol"/>
    <property type="evidence" value="ECO:0007669"/>
    <property type="project" value="TreeGrafter"/>
</dbReference>
<comment type="catalytic activity">
    <reaction evidence="9">
        <text>GMP + ATP = GDP + ADP</text>
        <dbReference type="Rhea" id="RHEA:20780"/>
        <dbReference type="ChEBI" id="CHEBI:30616"/>
        <dbReference type="ChEBI" id="CHEBI:58115"/>
        <dbReference type="ChEBI" id="CHEBI:58189"/>
        <dbReference type="ChEBI" id="CHEBI:456216"/>
        <dbReference type="EC" id="2.7.4.8"/>
    </reaction>
</comment>
<dbReference type="InterPro" id="IPR017665">
    <property type="entry name" value="Guanylate_kinase"/>
</dbReference>
<reference evidence="11 14" key="3">
    <citation type="submission" date="2020-10" db="EMBL/GenBank/DDBJ databases">
        <title>Ca. Dormibacterota MAGs.</title>
        <authorList>
            <person name="Montgomery K."/>
        </authorList>
    </citation>
    <scope>NUCLEOTIDE SEQUENCE [LARGE SCALE GENOMIC DNA]</scope>
    <source>
        <strain evidence="11">SC8812_S17_18</strain>
    </source>
</reference>
<dbReference type="SMART" id="SM00072">
    <property type="entry name" value="GuKc"/>
    <property type="match status" value="1"/>
</dbReference>
<accession>A0A934NBD3</accession>
<dbReference type="PROSITE" id="PS00856">
    <property type="entry name" value="GUANYLATE_KINASE_1"/>
    <property type="match status" value="1"/>
</dbReference>
<feature type="binding site" evidence="9">
    <location>
        <begin position="19"/>
        <end position="26"/>
    </location>
    <ligand>
        <name>ATP</name>
        <dbReference type="ChEBI" id="CHEBI:30616"/>
    </ligand>
</feature>
<evidence type="ECO:0000256" key="2">
    <source>
        <dbReference type="ARBA" id="ARBA00012961"/>
    </source>
</evidence>
<feature type="domain" description="Guanylate kinase-like" evidence="10">
    <location>
        <begin position="12"/>
        <end position="190"/>
    </location>
</feature>
<evidence type="ECO:0000256" key="9">
    <source>
        <dbReference type="HAMAP-Rule" id="MF_00328"/>
    </source>
</evidence>
<gene>
    <name evidence="9 11" type="primary">gmk</name>
    <name evidence="12" type="ORF">DLM65_12655</name>
    <name evidence="11" type="ORF">JF886_15315</name>
</gene>
<dbReference type="NCBIfam" id="TIGR03263">
    <property type="entry name" value="guanyl_kin"/>
    <property type="match status" value="1"/>
</dbReference>
<evidence type="ECO:0000256" key="3">
    <source>
        <dbReference type="ARBA" id="ARBA00016296"/>
    </source>
</evidence>
<dbReference type="EC" id="2.7.4.8" evidence="2 9"/>
<dbReference type="PANTHER" id="PTHR23117:SF13">
    <property type="entry name" value="GUANYLATE KINASE"/>
    <property type="match status" value="1"/>
</dbReference>
<comment type="similarity">
    <text evidence="1 9">Belongs to the guanylate kinase family.</text>
</comment>
<dbReference type="PROSITE" id="PS50052">
    <property type="entry name" value="GUANYLATE_KINASE_2"/>
    <property type="match status" value="1"/>
</dbReference>
<keyword evidence="7 9" id="KW-0067">ATP-binding</keyword>
<keyword evidence="4 9" id="KW-0808">Transferase</keyword>
<dbReference type="InterPro" id="IPR008144">
    <property type="entry name" value="Guanylate_kin-like_dom"/>
</dbReference>
<dbReference type="HAMAP" id="MF_00328">
    <property type="entry name" value="Guanylate_kinase"/>
    <property type="match status" value="1"/>
</dbReference>
<dbReference type="SUPFAM" id="SSF52540">
    <property type="entry name" value="P-loop containing nucleoside triphosphate hydrolases"/>
    <property type="match status" value="1"/>
</dbReference>
<dbReference type="FunFam" id="3.30.63.10:FF:000002">
    <property type="entry name" value="Guanylate kinase 1"/>
    <property type="match status" value="1"/>
</dbReference>
<reference evidence="12 13" key="1">
    <citation type="journal article" date="2017" name="Nature">
        <title>Atmospheric trace gases support primary production in Antarctic desert surface soil.</title>
        <authorList>
            <person name="Ji M."/>
            <person name="Greening C."/>
            <person name="Vanwonterghem I."/>
            <person name="Carere C.R."/>
            <person name="Bay S.K."/>
            <person name="Steen J.A."/>
            <person name="Montgomery K."/>
            <person name="Lines T."/>
            <person name="Beardall J."/>
            <person name="van Dorst J."/>
            <person name="Snape I."/>
            <person name="Stott M.B."/>
            <person name="Hugenholtz P."/>
            <person name="Ferrari B.C."/>
        </authorList>
    </citation>
    <scope>NUCLEOTIDE SEQUENCE [LARGE SCALE GENOMIC DNA]</scope>
    <source>
        <strain evidence="12">RRmetagenome_bin12</strain>
    </source>
</reference>
<dbReference type="RefSeq" id="WP_337314016.1">
    <property type="nucleotide sequence ID" value="NZ_JAEKNS010000151.1"/>
</dbReference>
<reference evidence="12" key="2">
    <citation type="submission" date="2018-05" db="EMBL/GenBank/DDBJ databases">
        <authorList>
            <person name="Ferrari B."/>
        </authorList>
    </citation>
    <scope>NUCLEOTIDE SEQUENCE</scope>
    <source>
        <strain evidence="12">RRmetagenome_bin12</strain>
    </source>
</reference>
<dbReference type="Proteomes" id="UP000606991">
    <property type="component" value="Unassembled WGS sequence"/>
</dbReference>
<dbReference type="Gene3D" id="3.30.63.10">
    <property type="entry name" value="Guanylate Kinase phosphate binding domain"/>
    <property type="match status" value="1"/>
</dbReference>
<dbReference type="Gene3D" id="3.40.50.300">
    <property type="entry name" value="P-loop containing nucleotide triphosphate hydrolases"/>
    <property type="match status" value="1"/>
</dbReference>
<dbReference type="EMBL" id="QHBU01000256">
    <property type="protein sequence ID" value="PZR78502.1"/>
    <property type="molecule type" value="Genomic_DNA"/>
</dbReference>
<evidence type="ECO:0000256" key="8">
    <source>
        <dbReference type="ARBA" id="ARBA00030128"/>
    </source>
</evidence>
<dbReference type="Pfam" id="PF00625">
    <property type="entry name" value="Guanylate_kin"/>
    <property type="match status" value="1"/>
</dbReference>
<comment type="subcellular location">
    <subcellularLocation>
        <location evidence="9">Cytoplasm</location>
    </subcellularLocation>
</comment>
<dbReference type="Proteomes" id="UP000248724">
    <property type="component" value="Unassembled WGS sequence"/>
</dbReference>
<evidence type="ECO:0000256" key="1">
    <source>
        <dbReference type="ARBA" id="ARBA00005790"/>
    </source>
</evidence>
<dbReference type="InterPro" id="IPR020590">
    <property type="entry name" value="Guanylate_kinase_CS"/>
</dbReference>
<accession>A0A2W5YZU9</accession>
<dbReference type="EMBL" id="JAEKNS010000151">
    <property type="protein sequence ID" value="MBJ7596197.1"/>
    <property type="molecule type" value="Genomic_DNA"/>
</dbReference>